<dbReference type="PANTHER" id="PTHR21879">
    <property type="entry name" value="FI03362P-RELATED-RELATED"/>
    <property type="match status" value="1"/>
</dbReference>
<keyword evidence="1" id="KW-1133">Transmembrane helix</keyword>
<evidence type="ECO:0000313" key="3">
    <source>
        <dbReference type="EMBL" id="CAG9113383.1"/>
    </source>
</evidence>
<keyword evidence="4" id="KW-1185">Reference proteome</keyword>
<dbReference type="PANTHER" id="PTHR21879:SF6">
    <property type="entry name" value="OSIRIS 19, ISOFORM A"/>
    <property type="match status" value="1"/>
</dbReference>
<accession>A0A8S4EDU7</accession>
<reference evidence="3" key="1">
    <citation type="submission" date="2020-11" db="EMBL/GenBank/DDBJ databases">
        <authorList>
            <person name="Whiteford S."/>
        </authorList>
    </citation>
    <scope>NUCLEOTIDE SEQUENCE</scope>
</reference>
<feature type="transmembrane region" description="Helical" evidence="1">
    <location>
        <begin position="85"/>
        <end position="104"/>
    </location>
</feature>
<keyword evidence="1" id="KW-0472">Membrane</keyword>
<organism evidence="3 4">
    <name type="scientific">Plutella xylostella</name>
    <name type="common">Diamondback moth</name>
    <name type="synonym">Plutella maculipennis</name>
    <dbReference type="NCBI Taxonomy" id="51655"/>
    <lineage>
        <taxon>Eukaryota</taxon>
        <taxon>Metazoa</taxon>
        <taxon>Ecdysozoa</taxon>
        <taxon>Arthropoda</taxon>
        <taxon>Hexapoda</taxon>
        <taxon>Insecta</taxon>
        <taxon>Pterygota</taxon>
        <taxon>Neoptera</taxon>
        <taxon>Endopterygota</taxon>
        <taxon>Lepidoptera</taxon>
        <taxon>Glossata</taxon>
        <taxon>Ditrysia</taxon>
        <taxon>Yponomeutoidea</taxon>
        <taxon>Plutellidae</taxon>
        <taxon>Plutella</taxon>
    </lineage>
</organism>
<dbReference type="GO" id="GO:0016020">
    <property type="term" value="C:membrane"/>
    <property type="evidence" value="ECO:0007669"/>
    <property type="project" value="TreeGrafter"/>
</dbReference>
<dbReference type="AlphaFoldDB" id="A0A8S4EDU7"/>
<name>A0A8S4EDU7_PLUXY</name>
<dbReference type="InterPro" id="IPR012464">
    <property type="entry name" value="DUF1676"/>
</dbReference>
<proteinExistence type="predicted"/>
<sequence length="164" mass="18265">MDARATVSCLAVLAMLVLAAASPEALDSKLEHVQSKPKKLHLQEGFYVEVPKESNATGKLLSFGVELNKDHDQGRGKQKKLLQRILPMFIMPFLIQSAIVPLFLGMLKFMLFKSLMVGKLALSLVILNAFKNHNSVKGREREDIASVHYGYNNNGMEEYGAYVN</sequence>
<keyword evidence="1" id="KW-0812">Transmembrane</keyword>
<keyword evidence="2" id="KW-0732">Signal</keyword>
<dbReference type="EMBL" id="CAJHNJ030000015">
    <property type="protein sequence ID" value="CAG9113383.1"/>
    <property type="molecule type" value="Genomic_DNA"/>
</dbReference>
<gene>
    <name evidence="3" type="ORF">PLXY2_LOCUS5215</name>
</gene>
<feature type="chain" id="PRO_5035909315" evidence="2">
    <location>
        <begin position="22"/>
        <end position="164"/>
    </location>
</feature>
<dbReference type="Pfam" id="PF07898">
    <property type="entry name" value="DUF1676"/>
    <property type="match status" value="1"/>
</dbReference>
<comment type="caution">
    <text evidence="3">The sequence shown here is derived from an EMBL/GenBank/DDBJ whole genome shotgun (WGS) entry which is preliminary data.</text>
</comment>
<protein>
    <submittedName>
        <fullName evidence="3">(diamondback moth) hypothetical protein</fullName>
    </submittedName>
</protein>
<evidence type="ECO:0000256" key="2">
    <source>
        <dbReference type="SAM" id="SignalP"/>
    </source>
</evidence>
<dbReference type="Proteomes" id="UP000653454">
    <property type="component" value="Unassembled WGS sequence"/>
</dbReference>
<feature type="signal peptide" evidence="2">
    <location>
        <begin position="1"/>
        <end position="21"/>
    </location>
</feature>
<evidence type="ECO:0000256" key="1">
    <source>
        <dbReference type="SAM" id="Phobius"/>
    </source>
</evidence>
<evidence type="ECO:0000313" key="4">
    <source>
        <dbReference type="Proteomes" id="UP000653454"/>
    </source>
</evidence>